<dbReference type="EMBL" id="PDXB01000025">
    <property type="protein sequence ID" value="RYN23259.1"/>
    <property type="molecule type" value="Genomic_DNA"/>
</dbReference>
<evidence type="ECO:0000313" key="6">
    <source>
        <dbReference type="Proteomes" id="UP000293195"/>
    </source>
</evidence>
<protein>
    <submittedName>
        <fullName evidence="3">Uncharacterized protein</fullName>
    </submittedName>
</protein>
<evidence type="ECO:0000313" key="3">
    <source>
        <dbReference type="EMBL" id="RYN23259.1"/>
    </source>
</evidence>
<name>A0AB37W8S8_9PLEO</name>
<evidence type="ECO:0000313" key="5">
    <source>
        <dbReference type="Proteomes" id="UP000292340"/>
    </source>
</evidence>
<dbReference type="AlphaFoldDB" id="A0AB37W8S8"/>
<comment type="caution">
    <text evidence="3">The sequence shown here is derived from an EMBL/GenBank/DDBJ whole genome shotgun (WGS) entry which is preliminary data.</text>
</comment>
<dbReference type="EMBL" id="PDXF01000026">
    <property type="protein sequence ID" value="RYN98410.1"/>
    <property type="molecule type" value="Genomic_DNA"/>
</dbReference>
<proteinExistence type="predicted"/>
<reference evidence="3" key="1">
    <citation type="submission" date="2017-10" db="EMBL/GenBank/DDBJ databases">
        <authorList>
            <person name="Armitage A.D."/>
            <person name="Barbara D.J."/>
            <person name="Woodhall J.W."/>
            <person name="Sreenivasaprasad S."/>
            <person name="Lane C.R."/>
            <person name="Clarkson J.P."/>
            <person name="Harrison R.J."/>
        </authorList>
    </citation>
    <scope>NUCLEOTIDE SEQUENCE</scope>
    <source>
        <strain evidence="3">FERA 1164</strain>
        <strain evidence="4">FERA 635</strain>
    </source>
</reference>
<accession>A0AB37W8S8</accession>
<sequence>MEHEHLIDPDLIDHDASAQAVHNQIEAPVDSMVASTLGGNGQDDAMQPGGRPEKPLVSSKQHGTRLYHSGYVLVLVLLYAALALFAWIVTCVNFDVPHAYGWTGASVVHSFYTKNEEWLQAAQLIHSVVAVLTLPLVSAVCSKAVVTFVQQQGQQDLTLRHTIVLADRGWSDPDIYVKLMTGRYKKYGSKLLIFAIMLNIIGTPHPTIPSANEFDSSSGSHHRA</sequence>
<evidence type="ECO:0000313" key="4">
    <source>
        <dbReference type="EMBL" id="RYN98410.1"/>
    </source>
</evidence>
<feature type="region of interest" description="Disordered" evidence="1">
    <location>
        <begin position="38"/>
        <end position="59"/>
    </location>
</feature>
<feature type="transmembrane region" description="Helical" evidence="2">
    <location>
        <begin position="70"/>
        <end position="89"/>
    </location>
</feature>
<gene>
    <name evidence="3" type="ORF">AA0115_g8698</name>
    <name evidence="4" type="ORF">AA0119_g7152</name>
</gene>
<evidence type="ECO:0000256" key="2">
    <source>
        <dbReference type="SAM" id="Phobius"/>
    </source>
</evidence>
<dbReference type="Proteomes" id="UP000293195">
    <property type="component" value="Unassembled WGS sequence"/>
</dbReference>
<organism evidence="3 5">
    <name type="scientific">Alternaria tenuissima</name>
    <dbReference type="NCBI Taxonomy" id="119927"/>
    <lineage>
        <taxon>Eukaryota</taxon>
        <taxon>Fungi</taxon>
        <taxon>Dikarya</taxon>
        <taxon>Ascomycota</taxon>
        <taxon>Pezizomycotina</taxon>
        <taxon>Dothideomycetes</taxon>
        <taxon>Pleosporomycetidae</taxon>
        <taxon>Pleosporales</taxon>
        <taxon>Pleosporineae</taxon>
        <taxon>Pleosporaceae</taxon>
        <taxon>Alternaria</taxon>
        <taxon>Alternaria sect. Alternaria</taxon>
        <taxon>Alternaria alternata complex</taxon>
    </lineage>
</organism>
<keyword evidence="6" id="KW-1185">Reference proteome</keyword>
<dbReference type="Proteomes" id="UP000292340">
    <property type="component" value="Unassembled WGS sequence"/>
</dbReference>
<evidence type="ECO:0000256" key="1">
    <source>
        <dbReference type="SAM" id="MobiDB-lite"/>
    </source>
</evidence>
<reference evidence="3 6" key="2">
    <citation type="journal article" date="2019" name="bioRxiv">
        <title>Genomics, evolutionary history and diagnostics of the Alternaria alternata species group including apple and Asian pear pathotypes.</title>
        <authorList>
            <person name="Armitage A.D."/>
            <person name="Cockerton H.M."/>
            <person name="Sreenivasaprasad S."/>
            <person name="Woodhall J.W."/>
            <person name="Lane C.R."/>
            <person name="Harrison R.J."/>
            <person name="Clarkson J.P."/>
        </authorList>
    </citation>
    <scope>NUCLEOTIDE SEQUENCE</scope>
    <source>
        <strain evidence="3">FERA 1164</strain>
        <strain evidence="6">FERA 635</strain>
    </source>
</reference>
<keyword evidence="2" id="KW-1133">Transmembrane helix</keyword>
<keyword evidence="2" id="KW-0812">Transmembrane</keyword>
<keyword evidence="2" id="KW-0472">Membrane</keyword>